<dbReference type="EMBL" id="CAJFCV020000001">
    <property type="protein sequence ID" value="CAG9083019.1"/>
    <property type="molecule type" value="Genomic_DNA"/>
</dbReference>
<feature type="compositionally biased region" description="Basic and acidic residues" evidence="1">
    <location>
        <begin position="140"/>
        <end position="149"/>
    </location>
</feature>
<feature type="compositionally biased region" description="Basic and acidic residues" evidence="1">
    <location>
        <begin position="215"/>
        <end position="230"/>
    </location>
</feature>
<feature type="compositionally biased region" description="Polar residues" evidence="1">
    <location>
        <begin position="84"/>
        <end position="106"/>
    </location>
</feature>
<keyword evidence="4" id="KW-1185">Reference proteome</keyword>
<evidence type="ECO:0000313" key="2">
    <source>
        <dbReference type="EMBL" id="CAD5208830.1"/>
    </source>
</evidence>
<proteinExistence type="predicted"/>
<feature type="compositionally biased region" description="Polar residues" evidence="1">
    <location>
        <begin position="252"/>
        <end position="262"/>
    </location>
</feature>
<protein>
    <submittedName>
        <fullName evidence="2">(pine wood nematode) hypothetical protein</fullName>
    </submittedName>
</protein>
<evidence type="ECO:0000313" key="4">
    <source>
        <dbReference type="Proteomes" id="UP000659654"/>
    </source>
</evidence>
<dbReference type="OrthoDB" id="10601516at2759"/>
<reference evidence="2" key="2">
    <citation type="submission" date="2020-09" db="EMBL/GenBank/DDBJ databases">
        <authorList>
            <person name="Kikuchi T."/>
        </authorList>
    </citation>
    <scope>NUCLEOTIDE SEQUENCE</scope>
    <source>
        <strain evidence="2">Ka4C1</strain>
    </source>
</reference>
<dbReference type="Proteomes" id="UP000582659">
    <property type="component" value="Unassembled WGS sequence"/>
</dbReference>
<gene>
    <name evidence="2" type="ORF">BXYJ_LOCUS1066</name>
</gene>
<feature type="region of interest" description="Disordered" evidence="1">
    <location>
        <begin position="208"/>
        <end position="316"/>
    </location>
</feature>
<feature type="region of interest" description="Disordered" evidence="1">
    <location>
        <begin position="62"/>
        <end position="111"/>
    </location>
</feature>
<dbReference type="Proteomes" id="UP000095284">
    <property type="component" value="Unplaced"/>
</dbReference>
<dbReference type="EMBL" id="CAJFDI010000001">
    <property type="protein sequence ID" value="CAD5208830.1"/>
    <property type="molecule type" value="Genomic_DNA"/>
</dbReference>
<evidence type="ECO:0000313" key="3">
    <source>
        <dbReference type="Proteomes" id="UP000095284"/>
    </source>
</evidence>
<feature type="region of interest" description="Disordered" evidence="1">
    <location>
        <begin position="130"/>
        <end position="149"/>
    </location>
</feature>
<dbReference type="Proteomes" id="UP000659654">
    <property type="component" value="Unassembled WGS sequence"/>
</dbReference>
<feature type="compositionally biased region" description="Basic and acidic residues" evidence="1">
    <location>
        <begin position="62"/>
        <end position="74"/>
    </location>
</feature>
<organism evidence="3 5">
    <name type="scientific">Bursaphelenchus xylophilus</name>
    <name type="common">Pinewood nematode worm</name>
    <name type="synonym">Aphelenchoides xylophilus</name>
    <dbReference type="NCBI Taxonomy" id="6326"/>
    <lineage>
        <taxon>Eukaryota</taxon>
        <taxon>Metazoa</taxon>
        <taxon>Ecdysozoa</taxon>
        <taxon>Nematoda</taxon>
        <taxon>Chromadorea</taxon>
        <taxon>Rhabditida</taxon>
        <taxon>Tylenchina</taxon>
        <taxon>Tylenchomorpha</taxon>
        <taxon>Aphelenchoidea</taxon>
        <taxon>Aphelenchoididae</taxon>
        <taxon>Bursaphelenchus</taxon>
    </lineage>
</organism>
<evidence type="ECO:0000313" key="5">
    <source>
        <dbReference type="WBParaSite" id="BXY_0154600.1"/>
    </source>
</evidence>
<reference evidence="5" key="1">
    <citation type="submission" date="2016-11" db="UniProtKB">
        <authorList>
            <consortium name="WormBaseParasite"/>
        </authorList>
    </citation>
    <scope>IDENTIFICATION</scope>
</reference>
<dbReference type="AlphaFoldDB" id="A0A1I7RLG1"/>
<name>A0A1I7RLG1_BURXY</name>
<sequence length="344" mass="37852">MSASSDPFNFKIPKNIEFGDVGADDDVFNKTNGWGSPEFYAQRKAAERQKKLEAIDAKLRRLSALKDSEKENQRSKNVIPVKPVNSNEGRPVLQPSTVRTRASSQPPVQPVVSAKPVVQPLISRLRSNSMVRTPAAPHGMELRGRPQERKVPAFVRQAVKATPTLSRSSPLVRRAAAVTSRLRNSSQDLVKPAESPAVRSVRGIPVVAAYHPGKKAAEKPKEDSESKENQKPTVQKSLVQPVPNPVGRVLRSFSQPRQTPTPATVPIEKKPMQSTPKALPIPSRLQARPPAMPRIVRPKNNQENVPSRVDASGADVLNKKPVNRRFSFMAPTFASRRRSMAAPE</sequence>
<dbReference type="WBParaSite" id="BXY_0154600.1">
    <property type="protein sequence ID" value="BXY_0154600.1"/>
    <property type="gene ID" value="BXY_0154600"/>
</dbReference>
<evidence type="ECO:0000256" key="1">
    <source>
        <dbReference type="SAM" id="MobiDB-lite"/>
    </source>
</evidence>
<accession>A0A1I7RLG1</accession>